<evidence type="ECO:0000313" key="2">
    <source>
        <dbReference type="EMBL" id="KAJ1162334.1"/>
    </source>
</evidence>
<proteinExistence type="predicted"/>
<reference evidence="2" key="1">
    <citation type="journal article" date="2022" name="bioRxiv">
        <title>Sequencing and chromosome-scale assembly of the giantPleurodeles waltlgenome.</title>
        <authorList>
            <person name="Brown T."/>
            <person name="Elewa A."/>
            <person name="Iarovenko S."/>
            <person name="Subramanian E."/>
            <person name="Araus A.J."/>
            <person name="Petzold A."/>
            <person name="Susuki M."/>
            <person name="Suzuki K.-i.T."/>
            <person name="Hayashi T."/>
            <person name="Toyoda A."/>
            <person name="Oliveira C."/>
            <person name="Osipova E."/>
            <person name="Leigh N.D."/>
            <person name="Simon A."/>
            <person name="Yun M.H."/>
        </authorList>
    </citation>
    <scope>NUCLEOTIDE SEQUENCE</scope>
    <source>
        <strain evidence="2">20211129_DDA</strain>
        <tissue evidence="2">Liver</tissue>
    </source>
</reference>
<evidence type="ECO:0000313" key="1">
    <source>
        <dbReference type="EMBL" id="KAJ1162333.1"/>
    </source>
</evidence>
<protein>
    <submittedName>
        <fullName evidence="2">Uncharacterized protein</fullName>
    </submittedName>
</protein>
<keyword evidence="3" id="KW-1185">Reference proteome</keyword>
<name>A0AAV7SF35_PLEWA</name>
<dbReference type="Proteomes" id="UP001066276">
    <property type="component" value="Chromosome 4_2"/>
</dbReference>
<comment type="caution">
    <text evidence="2">The sequence shown here is derived from an EMBL/GenBank/DDBJ whole genome shotgun (WGS) entry which is preliminary data.</text>
</comment>
<accession>A0AAV7SF35</accession>
<organism evidence="2 3">
    <name type="scientific">Pleurodeles waltl</name>
    <name type="common">Iberian ribbed newt</name>
    <dbReference type="NCBI Taxonomy" id="8319"/>
    <lineage>
        <taxon>Eukaryota</taxon>
        <taxon>Metazoa</taxon>
        <taxon>Chordata</taxon>
        <taxon>Craniata</taxon>
        <taxon>Vertebrata</taxon>
        <taxon>Euteleostomi</taxon>
        <taxon>Amphibia</taxon>
        <taxon>Batrachia</taxon>
        <taxon>Caudata</taxon>
        <taxon>Salamandroidea</taxon>
        <taxon>Salamandridae</taxon>
        <taxon>Pleurodelinae</taxon>
        <taxon>Pleurodeles</taxon>
    </lineage>
</organism>
<evidence type="ECO:0000313" key="3">
    <source>
        <dbReference type="Proteomes" id="UP001066276"/>
    </source>
</evidence>
<dbReference type="EMBL" id="JANPWB010000008">
    <property type="protein sequence ID" value="KAJ1162333.1"/>
    <property type="molecule type" value="Genomic_DNA"/>
</dbReference>
<gene>
    <name evidence="1" type="ORF">NDU88_002801</name>
    <name evidence="2" type="ORF">NDU88_002802</name>
</gene>
<dbReference type="AlphaFoldDB" id="A0AAV7SF35"/>
<sequence length="75" mass="7719">MPLCRRGLLRPLCAGSLPACRQVRWGGAAVIEASGDGGVRSFPTQDRSAGILDSGFSRGAGARGLPLLGPAVLWD</sequence>
<dbReference type="EMBL" id="JANPWB010000008">
    <property type="protein sequence ID" value="KAJ1162334.1"/>
    <property type="molecule type" value="Genomic_DNA"/>
</dbReference>